<dbReference type="InterPro" id="IPR029016">
    <property type="entry name" value="GAF-like_dom_sf"/>
</dbReference>
<dbReference type="Gene3D" id="3.30.565.10">
    <property type="entry name" value="Histidine kinase-like ATPase, C-terminal domain"/>
    <property type="match status" value="1"/>
</dbReference>
<dbReference type="NCBIfam" id="TIGR00229">
    <property type="entry name" value="sensory_box"/>
    <property type="match status" value="1"/>
</dbReference>
<dbReference type="InterPro" id="IPR050482">
    <property type="entry name" value="Sensor_HK_TwoCompSys"/>
</dbReference>
<dbReference type="GO" id="GO:0000155">
    <property type="term" value="F:phosphorelay sensor kinase activity"/>
    <property type="evidence" value="ECO:0007669"/>
    <property type="project" value="InterPro"/>
</dbReference>
<dbReference type="SUPFAM" id="SSF55785">
    <property type="entry name" value="PYP-like sensor domain (PAS domain)"/>
    <property type="match status" value="1"/>
</dbReference>
<dbReference type="InterPro" id="IPR013767">
    <property type="entry name" value="PAS_fold"/>
</dbReference>
<dbReference type="EMBL" id="LT629757">
    <property type="protein sequence ID" value="SDS96822.1"/>
    <property type="molecule type" value="Genomic_DNA"/>
</dbReference>
<dbReference type="GO" id="GO:0016020">
    <property type="term" value="C:membrane"/>
    <property type="evidence" value="ECO:0007669"/>
    <property type="project" value="InterPro"/>
</dbReference>
<feature type="domain" description="PAC" evidence="5">
    <location>
        <begin position="87"/>
        <end position="137"/>
    </location>
</feature>
<evidence type="ECO:0000313" key="7">
    <source>
        <dbReference type="Proteomes" id="UP000198859"/>
    </source>
</evidence>
<dbReference type="PROSITE" id="PS50112">
    <property type="entry name" value="PAS"/>
    <property type="match status" value="1"/>
</dbReference>
<dbReference type="InterPro" id="IPR003018">
    <property type="entry name" value="GAF"/>
</dbReference>
<evidence type="ECO:0000259" key="5">
    <source>
        <dbReference type="PROSITE" id="PS50113"/>
    </source>
</evidence>
<dbReference type="RefSeq" id="WP_091731611.1">
    <property type="nucleotide sequence ID" value="NZ_LT629757.1"/>
</dbReference>
<reference evidence="7" key="1">
    <citation type="submission" date="2016-10" db="EMBL/GenBank/DDBJ databases">
        <authorList>
            <person name="Varghese N."/>
            <person name="Submissions S."/>
        </authorList>
    </citation>
    <scope>NUCLEOTIDE SEQUENCE [LARGE SCALE GENOMIC DNA]</scope>
    <source>
        <strain evidence="7">DSM 22127</strain>
    </source>
</reference>
<keyword evidence="2" id="KW-0418">Kinase</keyword>
<proteinExistence type="predicted"/>
<dbReference type="Gene3D" id="3.30.450.40">
    <property type="match status" value="1"/>
</dbReference>
<evidence type="ECO:0000256" key="3">
    <source>
        <dbReference type="ARBA" id="ARBA00023012"/>
    </source>
</evidence>
<dbReference type="Pfam" id="PF13185">
    <property type="entry name" value="GAF_2"/>
    <property type="match status" value="1"/>
</dbReference>
<organism evidence="6 7">
    <name type="scientific">Nocardioides scoriae</name>
    <dbReference type="NCBI Taxonomy" id="642780"/>
    <lineage>
        <taxon>Bacteria</taxon>
        <taxon>Bacillati</taxon>
        <taxon>Actinomycetota</taxon>
        <taxon>Actinomycetes</taxon>
        <taxon>Propionibacteriales</taxon>
        <taxon>Nocardioidaceae</taxon>
        <taxon>Nocardioides</taxon>
    </lineage>
</organism>
<dbReference type="InterPro" id="IPR003594">
    <property type="entry name" value="HATPase_dom"/>
</dbReference>
<keyword evidence="3" id="KW-0902">Two-component regulatory system</keyword>
<keyword evidence="1" id="KW-0808">Transferase</keyword>
<dbReference type="OrthoDB" id="9764154at2"/>
<dbReference type="Gene3D" id="3.30.450.20">
    <property type="entry name" value="PAS domain"/>
    <property type="match status" value="1"/>
</dbReference>
<sequence>MIRHLRRLEDADSVFAVLHAAPTPVIAVDDTGLVDFANSAALAAFGYELDDLLGRRVEELVPESARDRHVQLRAGYAAHPRARDLGAGLHLAARRRDGSTFPVEISLIPLRSGDGLWTIASVVDVSGRLATEERLRELGRSYQTLAELNEVVVRAGDEQALFAETCRVAVERGGYLGAWVGRADDAGRVHSAASAGALDGYVAALDISIDPAHPRGNGPTALALREGRPWFTSDFGNDEIVRPFRDLAAPYGIGSSATVPLVQGGVPAAVLCLYSEHPGAFGGETGALLRSLGENVSFALDGFAVRRQLEQLALERHELSERLADAQERERSRIAAGIHDDSLQSLAALELRLGMLEGQVAAHDPDLAAQVGSVGATLRHVVTGLRDLLFELEPVGHEVPSEALLRDAVEQVLGDAGVEVVVDVRLDDGPAPTLPDAVRVQALRILKEALWNVRHHAGARHVVLAATTVGGGMAVTLTDDGVGFDPTADRGAGHRGLGNMHDRAALVGGHLDVESVPGAGTVVRLWVPSTGDAPAPSH</sequence>
<name>A0A1H1WIK3_9ACTN</name>
<dbReference type="InterPro" id="IPR000700">
    <property type="entry name" value="PAS-assoc_C"/>
</dbReference>
<dbReference type="GO" id="GO:0006355">
    <property type="term" value="P:regulation of DNA-templated transcription"/>
    <property type="evidence" value="ECO:0007669"/>
    <property type="project" value="InterPro"/>
</dbReference>
<dbReference type="Proteomes" id="UP000198859">
    <property type="component" value="Chromosome I"/>
</dbReference>
<evidence type="ECO:0000256" key="1">
    <source>
        <dbReference type="ARBA" id="ARBA00022679"/>
    </source>
</evidence>
<protein>
    <submittedName>
        <fullName evidence="6">PAS domain S-box-containing protein</fullName>
    </submittedName>
</protein>
<accession>A0A1H1WIK3</accession>
<gene>
    <name evidence="6" type="ORF">SAMN04488570_3167</name>
</gene>
<dbReference type="AlphaFoldDB" id="A0A1H1WIK3"/>
<dbReference type="Pfam" id="PF00989">
    <property type="entry name" value="PAS"/>
    <property type="match status" value="1"/>
</dbReference>
<dbReference type="InterPro" id="IPR036890">
    <property type="entry name" value="HATPase_C_sf"/>
</dbReference>
<dbReference type="CDD" id="cd00130">
    <property type="entry name" value="PAS"/>
    <property type="match status" value="1"/>
</dbReference>
<dbReference type="SMART" id="SM00387">
    <property type="entry name" value="HATPase_c"/>
    <property type="match status" value="1"/>
</dbReference>
<dbReference type="Gene3D" id="1.20.5.1930">
    <property type="match status" value="1"/>
</dbReference>
<evidence type="ECO:0000259" key="4">
    <source>
        <dbReference type="PROSITE" id="PS50112"/>
    </source>
</evidence>
<dbReference type="PROSITE" id="PS50113">
    <property type="entry name" value="PAC"/>
    <property type="match status" value="1"/>
</dbReference>
<dbReference type="InterPro" id="IPR035965">
    <property type="entry name" value="PAS-like_dom_sf"/>
</dbReference>
<dbReference type="SMART" id="SM00065">
    <property type="entry name" value="GAF"/>
    <property type="match status" value="1"/>
</dbReference>
<dbReference type="SMART" id="SM00091">
    <property type="entry name" value="PAS"/>
    <property type="match status" value="1"/>
</dbReference>
<evidence type="ECO:0000256" key="2">
    <source>
        <dbReference type="ARBA" id="ARBA00022777"/>
    </source>
</evidence>
<dbReference type="PANTHER" id="PTHR24421">
    <property type="entry name" value="NITRATE/NITRITE SENSOR PROTEIN NARX-RELATED"/>
    <property type="match status" value="1"/>
</dbReference>
<dbReference type="SUPFAM" id="SSF55781">
    <property type="entry name" value="GAF domain-like"/>
    <property type="match status" value="1"/>
</dbReference>
<dbReference type="InterPro" id="IPR011712">
    <property type="entry name" value="Sig_transdc_His_kin_sub3_dim/P"/>
</dbReference>
<evidence type="ECO:0000313" key="6">
    <source>
        <dbReference type="EMBL" id="SDS96822.1"/>
    </source>
</evidence>
<dbReference type="STRING" id="642780.SAMN04488570_3167"/>
<dbReference type="InterPro" id="IPR000014">
    <property type="entry name" value="PAS"/>
</dbReference>
<feature type="domain" description="PAS" evidence="4">
    <location>
        <begin position="10"/>
        <end position="64"/>
    </location>
</feature>
<keyword evidence="7" id="KW-1185">Reference proteome</keyword>
<dbReference type="Pfam" id="PF07730">
    <property type="entry name" value="HisKA_3"/>
    <property type="match status" value="1"/>
</dbReference>
<dbReference type="CDD" id="cd16917">
    <property type="entry name" value="HATPase_UhpB-NarQ-NarX-like"/>
    <property type="match status" value="1"/>
</dbReference>
<dbReference type="GO" id="GO:0046983">
    <property type="term" value="F:protein dimerization activity"/>
    <property type="evidence" value="ECO:0007669"/>
    <property type="project" value="InterPro"/>
</dbReference>
<dbReference type="Pfam" id="PF02518">
    <property type="entry name" value="HATPase_c"/>
    <property type="match status" value="1"/>
</dbReference>
<dbReference type="SUPFAM" id="SSF55874">
    <property type="entry name" value="ATPase domain of HSP90 chaperone/DNA topoisomerase II/histidine kinase"/>
    <property type="match status" value="1"/>
</dbReference>